<keyword evidence="3 6" id="KW-0269">Exonuclease</keyword>
<organism evidence="6 7">
    <name type="scientific">Shewanella aestuarii</name>
    <dbReference type="NCBI Taxonomy" id="1028752"/>
    <lineage>
        <taxon>Bacteria</taxon>
        <taxon>Pseudomonadati</taxon>
        <taxon>Pseudomonadota</taxon>
        <taxon>Gammaproteobacteria</taxon>
        <taxon>Alteromonadales</taxon>
        <taxon>Shewanellaceae</taxon>
        <taxon>Shewanella</taxon>
    </lineage>
</organism>
<accession>A0ABT0L413</accession>
<evidence type="ECO:0000256" key="4">
    <source>
        <dbReference type="ARBA" id="ARBA00049244"/>
    </source>
</evidence>
<evidence type="ECO:0000256" key="1">
    <source>
        <dbReference type="ARBA" id="ARBA00012417"/>
    </source>
</evidence>
<name>A0ABT0L413_9GAMM</name>
<keyword evidence="2" id="KW-0540">Nuclease</keyword>
<dbReference type="SMART" id="SM00479">
    <property type="entry name" value="EXOIII"/>
    <property type="match status" value="1"/>
</dbReference>
<reference evidence="6 7" key="1">
    <citation type="submission" date="2022-01" db="EMBL/GenBank/DDBJ databases">
        <title>Whole genome-based taxonomy of the Shewanellaceae.</title>
        <authorList>
            <person name="Martin-Rodriguez A.J."/>
        </authorList>
    </citation>
    <scope>NUCLEOTIDE SEQUENCE [LARGE SCALE GENOMIC DNA]</scope>
    <source>
        <strain evidence="6 7">JCM 17801</strain>
    </source>
</reference>
<keyword evidence="3 6" id="KW-0378">Hydrolase</keyword>
<sequence length="209" mass="23359">MLANGHMTLANNVIVLDFETTGLSPDNGDRAIEIGAVKIVNGEIVDTFQSLMNPGKKVNTFIEQYTGISNSMLREAPSCQVVMNQFADFIGDFSLVAHNASFDKKFLDAELDYCQRDYKGQFACSLLLSRRISLDAPNHKLATLVTYHQLPTEGLFHRALADATMTAHLWLYQLALIQQQAPHVELTFDIINRLSRVPKAKINQYLATL</sequence>
<dbReference type="PANTHER" id="PTHR30231">
    <property type="entry name" value="DNA POLYMERASE III SUBUNIT EPSILON"/>
    <property type="match status" value="1"/>
</dbReference>
<gene>
    <name evidence="6" type="ORF">L2689_14610</name>
</gene>
<dbReference type="InterPro" id="IPR036397">
    <property type="entry name" value="RNaseH_sf"/>
</dbReference>
<dbReference type="Pfam" id="PF00929">
    <property type="entry name" value="RNase_T"/>
    <property type="match status" value="1"/>
</dbReference>
<dbReference type="InterPro" id="IPR006054">
    <property type="entry name" value="DnaQ"/>
</dbReference>
<dbReference type="InterPro" id="IPR013520">
    <property type="entry name" value="Ribonucl_H"/>
</dbReference>
<dbReference type="CDD" id="cd06127">
    <property type="entry name" value="DEDDh"/>
    <property type="match status" value="1"/>
</dbReference>
<dbReference type="SUPFAM" id="SSF53098">
    <property type="entry name" value="Ribonuclease H-like"/>
    <property type="match status" value="1"/>
</dbReference>
<protein>
    <recommendedName>
        <fullName evidence="1">DNA-directed DNA polymerase</fullName>
        <ecNumber evidence="1">2.7.7.7</ecNumber>
    </recommendedName>
</protein>
<dbReference type="PANTHER" id="PTHR30231:SF37">
    <property type="entry name" value="EXODEOXYRIBONUCLEASE 10"/>
    <property type="match status" value="1"/>
</dbReference>
<proteinExistence type="predicted"/>
<evidence type="ECO:0000256" key="2">
    <source>
        <dbReference type="ARBA" id="ARBA00022722"/>
    </source>
</evidence>
<comment type="catalytic activity">
    <reaction evidence="4">
        <text>DNA(n) + a 2'-deoxyribonucleoside 5'-triphosphate = DNA(n+1) + diphosphate</text>
        <dbReference type="Rhea" id="RHEA:22508"/>
        <dbReference type="Rhea" id="RHEA-COMP:17339"/>
        <dbReference type="Rhea" id="RHEA-COMP:17340"/>
        <dbReference type="ChEBI" id="CHEBI:33019"/>
        <dbReference type="ChEBI" id="CHEBI:61560"/>
        <dbReference type="ChEBI" id="CHEBI:173112"/>
        <dbReference type="EC" id="2.7.7.7"/>
    </reaction>
</comment>
<dbReference type="RefSeq" id="WP_229778355.1">
    <property type="nucleotide sequence ID" value="NZ_BMOT01000012.1"/>
</dbReference>
<keyword evidence="7" id="KW-1185">Reference proteome</keyword>
<evidence type="ECO:0000256" key="3">
    <source>
        <dbReference type="ARBA" id="ARBA00022839"/>
    </source>
</evidence>
<dbReference type="InterPro" id="IPR012337">
    <property type="entry name" value="RNaseH-like_sf"/>
</dbReference>
<dbReference type="Proteomes" id="UP001203212">
    <property type="component" value="Unassembled WGS sequence"/>
</dbReference>
<evidence type="ECO:0000313" key="6">
    <source>
        <dbReference type="EMBL" id="MCL1118468.1"/>
    </source>
</evidence>
<dbReference type="EC" id="2.7.7.7" evidence="1"/>
<evidence type="ECO:0000259" key="5">
    <source>
        <dbReference type="SMART" id="SM00479"/>
    </source>
</evidence>
<dbReference type="Gene3D" id="3.30.420.10">
    <property type="entry name" value="Ribonuclease H-like superfamily/Ribonuclease H"/>
    <property type="match status" value="1"/>
</dbReference>
<dbReference type="GO" id="GO:0004527">
    <property type="term" value="F:exonuclease activity"/>
    <property type="evidence" value="ECO:0007669"/>
    <property type="project" value="UniProtKB-KW"/>
</dbReference>
<dbReference type="NCBIfam" id="TIGR00573">
    <property type="entry name" value="dnaq"/>
    <property type="match status" value="1"/>
</dbReference>
<feature type="domain" description="Exonuclease" evidence="5">
    <location>
        <begin position="12"/>
        <end position="179"/>
    </location>
</feature>
<comment type="caution">
    <text evidence="6">The sequence shown here is derived from an EMBL/GenBank/DDBJ whole genome shotgun (WGS) entry which is preliminary data.</text>
</comment>
<dbReference type="EMBL" id="JAKILK010000010">
    <property type="protein sequence ID" value="MCL1118468.1"/>
    <property type="molecule type" value="Genomic_DNA"/>
</dbReference>
<evidence type="ECO:0000313" key="7">
    <source>
        <dbReference type="Proteomes" id="UP001203212"/>
    </source>
</evidence>